<dbReference type="Pfam" id="PF08557">
    <property type="entry name" value="Lipid_DES"/>
    <property type="match status" value="1"/>
</dbReference>
<dbReference type="RefSeq" id="WP_131330968.1">
    <property type="nucleotide sequence ID" value="NZ_CP044016.1"/>
</dbReference>
<dbReference type="SMART" id="SM01269">
    <property type="entry name" value="Lipid_DES"/>
    <property type="match status" value="1"/>
</dbReference>
<keyword evidence="2" id="KW-0472">Membrane</keyword>
<feature type="transmembrane region" description="Helical" evidence="2">
    <location>
        <begin position="185"/>
        <end position="202"/>
    </location>
</feature>
<reference evidence="4 5" key="1">
    <citation type="submission" date="2019-09" db="EMBL/GenBank/DDBJ databases">
        <title>Complete genome sequence of Arachidicoccus sp. B3-10 isolated from apple orchard soil.</title>
        <authorList>
            <person name="Kim H.S."/>
            <person name="Han K.-I."/>
            <person name="Suh M.K."/>
            <person name="Lee K.C."/>
            <person name="Eom M.K."/>
            <person name="Kim J.-S."/>
            <person name="Kang S.W."/>
            <person name="Sin Y."/>
            <person name="Lee J.-S."/>
        </authorList>
    </citation>
    <scope>NUCLEOTIDE SEQUENCE [LARGE SCALE GENOMIC DNA]</scope>
    <source>
        <strain evidence="4 5">B3-10</strain>
    </source>
</reference>
<dbReference type="EMBL" id="CP044016">
    <property type="protein sequence ID" value="QES90012.1"/>
    <property type="molecule type" value="Genomic_DNA"/>
</dbReference>
<feature type="transmembrane region" description="Helical" evidence="2">
    <location>
        <begin position="39"/>
        <end position="57"/>
    </location>
</feature>
<dbReference type="Pfam" id="PF00487">
    <property type="entry name" value="FA_desaturase"/>
    <property type="match status" value="1"/>
</dbReference>
<organism evidence="4 5">
    <name type="scientific">Rhizosphaericola mali</name>
    <dbReference type="NCBI Taxonomy" id="2545455"/>
    <lineage>
        <taxon>Bacteria</taxon>
        <taxon>Pseudomonadati</taxon>
        <taxon>Bacteroidota</taxon>
        <taxon>Chitinophagia</taxon>
        <taxon>Chitinophagales</taxon>
        <taxon>Chitinophagaceae</taxon>
        <taxon>Rhizosphaericola</taxon>
    </lineage>
</organism>
<name>A0A5P2G7W4_9BACT</name>
<feature type="transmembrane region" description="Helical" evidence="2">
    <location>
        <begin position="63"/>
        <end position="82"/>
    </location>
</feature>
<protein>
    <submittedName>
        <fullName evidence="4">Fatty acid desaturase</fullName>
    </submittedName>
</protein>
<evidence type="ECO:0000313" key="5">
    <source>
        <dbReference type="Proteomes" id="UP000292424"/>
    </source>
</evidence>
<dbReference type="GO" id="GO:0016020">
    <property type="term" value="C:membrane"/>
    <property type="evidence" value="ECO:0007669"/>
    <property type="project" value="GOC"/>
</dbReference>
<keyword evidence="5" id="KW-1185">Reference proteome</keyword>
<dbReference type="GO" id="GO:0046513">
    <property type="term" value="P:ceramide biosynthetic process"/>
    <property type="evidence" value="ECO:0007669"/>
    <property type="project" value="TreeGrafter"/>
</dbReference>
<dbReference type="InterPro" id="IPR005804">
    <property type="entry name" value="FA_desaturase_dom"/>
</dbReference>
<evidence type="ECO:0000256" key="1">
    <source>
        <dbReference type="SAM" id="MobiDB-lite"/>
    </source>
</evidence>
<dbReference type="AlphaFoldDB" id="A0A5P2G7W4"/>
<feature type="domain" description="Sphingolipid delta4-desaturase N-terminal" evidence="3">
    <location>
        <begin position="2"/>
        <end position="40"/>
    </location>
</feature>
<dbReference type="InterPro" id="IPR013866">
    <property type="entry name" value="Sphingolipid_d4-desaturase_N"/>
</dbReference>
<keyword evidence="2" id="KW-1133">Transmembrane helix</keyword>
<keyword evidence="2" id="KW-0812">Transmembrane</keyword>
<dbReference type="GO" id="GO:0042284">
    <property type="term" value="F:sphingolipid delta-4 desaturase activity"/>
    <property type="evidence" value="ECO:0007669"/>
    <property type="project" value="TreeGrafter"/>
</dbReference>
<accession>A0A5P2G7W4</accession>
<evidence type="ECO:0000259" key="3">
    <source>
        <dbReference type="SMART" id="SM01269"/>
    </source>
</evidence>
<feature type="transmembrane region" description="Helical" evidence="2">
    <location>
        <begin position="147"/>
        <end position="165"/>
    </location>
</feature>
<evidence type="ECO:0000256" key="2">
    <source>
        <dbReference type="SAM" id="Phobius"/>
    </source>
</evidence>
<dbReference type="KEGG" id="arac:E0W69_015550"/>
<dbReference type="OrthoDB" id="9792534at2"/>
<proteinExistence type="predicted"/>
<sequence length="362" mass="41887">MNKRTDFAWSDDCEPHKLRTKEIIVDHPEIRTLIGRNPYTFLIILLCVTIQTVLAIWLKDASWWIVLLVAYLVGAFACHTLFVCNHEASHNLIFKNRKLNTMAALVANLPLIFASTISFKKYHLKHHAYQGIEALDADMPNKWEAKMVGNSTFGKAMWLFFYPIVQASRMGRMNKEVKLFDWEMALNWLIQVIYVGIMFYFFGWKAIIFQLASFFFSVGLHPLGARWVQEHFLTHGEEQETKSYYGPLNVVNLNVGFHNEHHDFPSVPWNHLPQLHKMAHEHYDNLGSHKSYTILLFQFLFNKDLSIFSRMARNNRGKTSNKSKESTKPNVTETHSDGVSSHVEKISAADNLAIRDAAFIKK</sequence>
<dbReference type="PANTHER" id="PTHR12879:SF8">
    <property type="entry name" value="SPHINGOLIPID DELTA(4)-DESATURASE DES1"/>
    <property type="match status" value="1"/>
</dbReference>
<dbReference type="PANTHER" id="PTHR12879">
    <property type="entry name" value="SPHINGOLIPID DELTA 4 DESATURASE/C-4 HYDROXYLASE PROTEIN DES2"/>
    <property type="match status" value="1"/>
</dbReference>
<evidence type="ECO:0000313" key="4">
    <source>
        <dbReference type="EMBL" id="QES90012.1"/>
    </source>
</evidence>
<feature type="compositionally biased region" description="Polar residues" evidence="1">
    <location>
        <begin position="328"/>
        <end position="339"/>
    </location>
</feature>
<gene>
    <name evidence="4" type="ORF">E0W69_015550</name>
</gene>
<dbReference type="Proteomes" id="UP000292424">
    <property type="component" value="Chromosome"/>
</dbReference>
<feature type="transmembrane region" description="Helical" evidence="2">
    <location>
        <begin position="102"/>
        <end position="119"/>
    </location>
</feature>
<feature type="region of interest" description="Disordered" evidence="1">
    <location>
        <begin position="314"/>
        <end position="342"/>
    </location>
</feature>